<organism evidence="2 3">
    <name type="scientific">Roseibium algae</name>
    <dbReference type="NCBI Taxonomy" id="3123038"/>
    <lineage>
        <taxon>Bacteria</taxon>
        <taxon>Pseudomonadati</taxon>
        <taxon>Pseudomonadota</taxon>
        <taxon>Alphaproteobacteria</taxon>
        <taxon>Hyphomicrobiales</taxon>
        <taxon>Stappiaceae</taxon>
        <taxon>Roseibium</taxon>
    </lineage>
</organism>
<name>A0ABU8TI04_9HYPH</name>
<dbReference type="SUPFAM" id="SSF51306">
    <property type="entry name" value="LexA/Signal peptidase"/>
    <property type="match status" value="1"/>
</dbReference>
<proteinExistence type="predicted"/>
<keyword evidence="3" id="KW-1185">Reference proteome</keyword>
<evidence type="ECO:0000313" key="3">
    <source>
        <dbReference type="Proteomes" id="UP001385499"/>
    </source>
</evidence>
<dbReference type="CDD" id="cd06529">
    <property type="entry name" value="S24_LexA-like"/>
    <property type="match status" value="1"/>
</dbReference>
<dbReference type="Proteomes" id="UP001385499">
    <property type="component" value="Unassembled WGS sequence"/>
</dbReference>
<dbReference type="InterPro" id="IPR015927">
    <property type="entry name" value="Peptidase_S24_S26A/B/C"/>
</dbReference>
<dbReference type="InterPro" id="IPR036286">
    <property type="entry name" value="LexA/Signal_pep-like_sf"/>
</dbReference>
<evidence type="ECO:0000259" key="1">
    <source>
        <dbReference type="Pfam" id="PF00717"/>
    </source>
</evidence>
<dbReference type="Gene3D" id="2.10.109.10">
    <property type="entry name" value="Umud Fragment, subunit A"/>
    <property type="match status" value="1"/>
</dbReference>
<accession>A0ABU8TI04</accession>
<evidence type="ECO:0000313" key="2">
    <source>
        <dbReference type="EMBL" id="MEJ8473356.1"/>
    </source>
</evidence>
<dbReference type="Pfam" id="PF00717">
    <property type="entry name" value="Peptidase_S24"/>
    <property type="match status" value="1"/>
</dbReference>
<protein>
    <submittedName>
        <fullName evidence="2">Helix-turn-helix transcriptional regulator</fullName>
    </submittedName>
</protein>
<reference evidence="2 3" key="1">
    <citation type="submission" date="2024-02" db="EMBL/GenBank/DDBJ databases">
        <title>Roseibium algae sp. nov., isolated from marine alga (Grateloupia sp.), showing potential in myo-inositol conversion.</title>
        <authorList>
            <person name="Wang Y."/>
        </authorList>
    </citation>
    <scope>NUCLEOTIDE SEQUENCE [LARGE SCALE GENOMIC DNA]</scope>
    <source>
        <strain evidence="2 3">H3510</strain>
    </source>
</reference>
<comment type="caution">
    <text evidence="2">The sequence shown here is derived from an EMBL/GenBank/DDBJ whole genome shotgun (WGS) entry which is preliminary data.</text>
</comment>
<dbReference type="EMBL" id="JBAKIA010000002">
    <property type="protein sequence ID" value="MEJ8473356.1"/>
    <property type="molecule type" value="Genomic_DNA"/>
</dbReference>
<dbReference type="RefSeq" id="WP_340272932.1">
    <property type="nucleotide sequence ID" value="NZ_JBAKIA010000002.1"/>
</dbReference>
<sequence length="214" mass="23607">MLSHAQVWAAIDKLAKRHELSPSGLAKRAGLDPTTFNPSKRFSVDERPRWPSTESLAKILEATGETLNAFVASITVQEPTASTEAASRIVPLKGLCDAGHEGTFDQLGAPTGMTWNQMSFPDPKAKEIFALEVTGDDMLPLYRDGDIIIVAPDAPIRRGDRVVVKSKLQALSVLLLHKRTDSAMEFQPLDKRASRLHFKHADIDWVGRIIWASQ</sequence>
<dbReference type="InterPro" id="IPR039418">
    <property type="entry name" value="LexA-like"/>
</dbReference>
<gene>
    <name evidence="2" type="ORF">V6575_04600</name>
</gene>
<feature type="domain" description="Peptidase S24/S26A/S26B/S26C" evidence="1">
    <location>
        <begin position="96"/>
        <end position="210"/>
    </location>
</feature>